<keyword evidence="2" id="KW-1185">Reference proteome</keyword>
<dbReference type="OrthoDB" id="8004039at2759"/>
<evidence type="ECO:0000313" key="3">
    <source>
        <dbReference type="RefSeq" id="XP_034112609.1"/>
    </source>
</evidence>
<evidence type="ECO:0000256" key="1">
    <source>
        <dbReference type="SAM" id="MobiDB-lite"/>
    </source>
</evidence>
<feature type="region of interest" description="Disordered" evidence="1">
    <location>
        <begin position="60"/>
        <end position="129"/>
    </location>
</feature>
<dbReference type="RefSeq" id="XP_034112609.1">
    <property type="nucleotide sequence ID" value="XM_034256718.2"/>
</dbReference>
<feature type="compositionally biased region" description="Polar residues" evidence="1">
    <location>
        <begin position="75"/>
        <end position="96"/>
    </location>
</feature>
<sequence length="129" mass="14472">MSNTMTAAHEPTMHYLDSILNEEEKRCGDQYSHQWRNFTISRSGRFRSKNKKRDVVDGKLFDGSNAKENNDKISARNTAKSSSYSATPTIGTSNNNTSIAPTATGTTTTSVRSQRDKTESYKSFYETNL</sequence>
<protein>
    <submittedName>
        <fullName evidence="3">Uncharacterized protein LOC117573490</fullName>
    </submittedName>
</protein>
<proteinExistence type="predicted"/>
<accession>A0A6P8XIC1</accession>
<reference evidence="3" key="1">
    <citation type="submission" date="2025-08" db="UniProtKB">
        <authorList>
            <consortium name="RefSeq"/>
        </authorList>
    </citation>
    <scope>IDENTIFICATION</scope>
    <source>
        <strain evidence="3">15112-1751.03</strain>
        <tissue evidence="3">Whole Adult</tissue>
    </source>
</reference>
<evidence type="ECO:0000313" key="2">
    <source>
        <dbReference type="Proteomes" id="UP000515160"/>
    </source>
</evidence>
<gene>
    <name evidence="3" type="primary">LOC117573490</name>
</gene>
<dbReference type="GeneID" id="117573490"/>
<organism evidence="2 3">
    <name type="scientific">Drosophila albomicans</name>
    <name type="common">Fruit fly</name>
    <dbReference type="NCBI Taxonomy" id="7291"/>
    <lineage>
        <taxon>Eukaryota</taxon>
        <taxon>Metazoa</taxon>
        <taxon>Ecdysozoa</taxon>
        <taxon>Arthropoda</taxon>
        <taxon>Hexapoda</taxon>
        <taxon>Insecta</taxon>
        <taxon>Pterygota</taxon>
        <taxon>Neoptera</taxon>
        <taxon>Endopterygota</taxon>
        <taxon>Diptera</taxon>
        <taxon>Brachycera</taxon>
        <taxon>Muscomorpha</taxon>
        <taxon>Ephydroidea</taxon>
        <taxon>Drosophilidae</taxon>
        <taxon>Drosophila</taxon>
    </lineage>
</organism>
<dbReference type="Proteomes" id="UP000515160">
    <property type="component" value="Chromosome 2R"/>
</dbReference>
<name>A0A6P8XIC1_DROAB</name>
<feature type="compositionally biased region" description="Low complexity" evidence="1">
    <location>
        <begin position="97"/>
        <end position="110"/>
    </location>
</feature>
<dbReference type="AlphaFoldDB" id="A0A6P8XIC1"/>